<dbReference type="GO" id="GO:0005886">
    <property type="term" value="C:plasma membrane"/>
    <property type="evidence" value="ECO:0007669"/>
    <property type="project" value="UniProtKB-SubCell"/>
</dbReference>
<keyword evidence="3 12" id="KW-0812">Transmembrane</keyword>
<evidence type="ECO:0000256" key="7">
    <source>
        <dbReference type="ARBA" id="ARBA00022842"/>
    </source>
</evidence>
<dbReference type="RefSeq" id="WP_188367976.1">
    <property type="nucleotide sequence ID" value="NZ_BMDT01000008.1"/>
</dbReference>
<feature type="compositionally biased region" description="Basic residues" evidence="13">
    <location>
        <begin position="1"/>
        <end position="12"/>
    </location>
</feature>
<dbReference type="InterPro" id="IPR027256">
    <property type="entry name" value="P-typ_ATPase_IB"/>
</dbReference>
<evidence type="ECO:0000256" key="4">
    <source>
        <dbReference type="ARBA" id="ARBA00022723"/>
    </source>
</evidence>
<dbReference type="CDD" id="cd07551">
    <property type="entry name" value="P-type_ATPase_HM_ZosA_PfeT-like"/>
    <property type="match status" value="1"/>
</dbReference>
<dbReference type="GO" id="GO:0019829">
    <property type="term" value="F:ATPase-coupled monoatomic cation transmembrane transporter activity"/>
    <property type="evidence" value="ECO:0007669"/>
    <property type="project" value="InterPro"/>
</dbReference>
<evidence type="ECO:0000256" key="8">
    <source>
        <dbReference type="ARBA" id="ARBA00022967"/>
    </source>
</evidence>
<reference evidence="15" key="2">
    <citation type="submission" date="2020-09" db="EMBL/GenBank/DDBJ databases">
        <authorList>
            <person name="Sun Q."/>
            <person name="Sedlacek I."/>
        </authorList>
    </citation>
    <scope>NUCLEOTIDE SEQUENCE</scope>
    <source>
        <strain evidence="15">CCM 8433</strain>
    </source>
</reference>
<dbReference type="SUPFAM" id="SSF81653">
    <property type="entry name" value="Calcium ATPase, transduction domain A"/>
    <property type="match status" value="1"/>
</dbReference>
<comment type="subcellular location">
    <subcellularLocation>
        <location evidence="1">Cell membrane</location>
        <topology evidence="1">Multi-pass membrane protein</topology>
    </subcellularLocation>
</comment>
<evidence type="ECO:0000256" key="13">
    <source>
        <dbReference type="SAM" id="MobiDB-lite"/>
    </source>
</evidence>
<dbReference type="SFLD" id="SFLDS00003">
    <property type="entry name" value="Haloacid_Dehalogenase"/>
    <property type="match status" value="1"/>
</dbReference>
<dbReference type="SFLD" id="SFLDF00027">
    <property type="entry name" value="p-type_atpase"/>
    <property type="match status" value="1"/>
</dbReference>
<dbReference type="GO" id="GO:0046872">
    <property type="term" value="F:metal ion binding"/>
    <property type="evidence" value="ECO:0007669"/>
    <property type="project" value="UniProtKB-KW"/>
</dbReference>
<evidence type="ECO:0000256" key="10">
    <source>
        <dbReference type="ARBA" id="ARBA00023065"/>
    </source>
</evidence>
<keyword evidence="16" id="KW-1185">Reference proteome</keyword>
<keyword evidence="9 12" id="KW-1133">Transmembrane helix</keyword>
<dbReference type="PROSITE" id="PS00154">
    <property type="entry name" value="ATPASE_E1_E2"/>
    <property type="match status" value="1"/>
</dbReference>
<evidence type="ECO:0000259" key="14">
    <source>
        <dbReference type="Pfam" id="PF00122"/>
    </source>
</evidence>
<feature type="transmembrane region" description="Helical" evidence="12">
    <location>
        <begin position="271"/>
        <end position="293"/>
    </location>
</feature>
<dbReference type="AlphaFoldDB" id="A0A917N4U7"/>
<evidence type="ECO:0000256" key="6">
    <source>
        <dbReference type="ARBA" id="ARBA00022840"/>
    </source>
</evidence>
<dbReference type="SUPFAM" id="SSF56784">
    <property type="entry name" value="HAD-like"/>
    <property type="match status" value="1"/>
</dbReference>
<dbReference type="InterPro" id="IPR001757">
    <property type="entry name" value="P_typ_ATPase"/>
</dbReference>
<evidence type="ECO:0000313" key="15">
    <source>
        <dbReference type="EMBL" id="GGI66140.1"/>
    </source>
</evidence>
<evidence type="ECO:0000256" key="11">
    <source>
        <dbReference type="ARBA" id="ARBA00023136"/>
    </source>
</evidence>
<dbReference type="PANTHER" id="PTHR43079">
    <property type="entry name" value="PROBABLE CADMIUM/ZINC-TRANSPORTING ATPASE HMA1"/>
    <property type="match status" value="1"/>
</dbReference>
<feature type="region of interest" description="Disordered" evidence="13">
    <location>
        <begin position="1"/>
        <end position="28"/>
    </location>
</feature>
<dbReference type="PANTHER" id="PTHR43079:SF1">
    <property type="entry name" value="CADMIUM_ZINC-TRANSPORTING ATPASE HMA1, CHLOROPLASTIC-RELATED"/>
    <property type="match status" value="1"/>
</dbReference>
<dbReference type="Proteomes" id="UP000622610">
    <property type="component" value="Unassembled WGS sequence"/>
</dbReference>
<dbReference type="SUPFAM" id="SSF81665">
    <property type="entry name" value="Calcium ATPase, transmembrane domain M"/>
    <property type="match status" value="1"/>
</dbReference>
<evidence type="ECO:0000256" key="5">
    <source>
        <dbReference type="ARBA" id="ARBA00022741"/>
    </source>
</evidence>
<accession>A0A917N4U7</accession>
<dbReference type="GO" id="GO:0016887">
    <property type="term" value="F:ATP hydrolysis activity"/>
    <property type="evidence" value="ECO:0007669"/>
    <property type="project" value="InterPro"/>
</dbReference>
<organism evidence="15 16">
    <name type="scientific">Enterococcus alcedinis</name>
    <dbReference type="NCBI Taxonomy" id="1274384"/>
    <lineage>
        <taxon>Bacteria</taxon>
        <taxon>Bacillati</taxon>
        <taxon>Bacillota</taxon>
        <taxon>Bacilli</taxon>
        <taxon>Lactobacillales</taxon>
        <taxon>Enterococcaceae</taxon>
        <taxon>Enterococcus</taxon>
    </lineage>
</organism>
<keyword evidence="4 12" id="KW-0479">Metal-binding</keyword>
<feature type="transmembrane region" description="Helical" evidence="12">
    <location>
        <begin position="626"/>
        <end position="649"/>
    </location>
</feature>
<dbReference type="InterPro" id="IPR036412">
    <property type="entry name" value="HAD-like_sf"/>
</dbReference>
<dbReference type="InterPro" id="IPR023299">
    <property type="entry name" value="ATPase_P-typ_cyto_dom_N"/>
</dbReference>
<feature type="compositionally biased region" description="Basic and acidic residues" evidence="13">
    <location>
        <begin position="13"/>
        <end position="23"/>
    </location>
</feature>
<keyword evidence="12" id="KW-1003">Cell membrane</keyword>
<dbReference type="GO" id="GO:0005524">
    <property type="term" value="F:ATP binding"/>
    <property type="evidence" value="ECO:0007669"/>
    <property type="project" value="UniProtKB-UniRule"/>
</dbReference>
<protein>
    <submittedName>
        <fullName evidence="15">Metal-transporting ATPase</fullName>
    </submittedName>
</protein>
<dbReference type="InterPro" id="IPR008250">
    <property type="entry name" value="ATPase_P-typ_transduc_dom_A_sf"/>
</dbReference>
<comment type="caution">
    <text evidence="15">The sequence shown here is derived from an EMBL/GenBank/DDBJ whole genome shotgun (WGS) entry which is preliminary data.</text>
</comment>
<feature type="transmembrane region" description="Helical" evidence="12">
    <location>
        <begin position="600"/>
        <end position="620"/>
    </location>
</feature>
<dbReference type="FunFam" id="2.70.150.10:FF:000002">
    <property type="entry name" value="Copper-transporting ATPase 1, putative"/>
    <property type="match status" value="1"/>
</dbReference>
<name>A0A917N4U7_9ENTE</name>
<dbReference type="InterPro" id="IPR051949">
    <property type="entry name" value="Cation_Transport_ATPase"/>
</dbReference>
<evidence type="ECO:0000313" key="16">
    <source>
        <dbReference type="Proteomes" id="UP000622610"/>
    </source>
</evidence>
<feature type="transmembrane region" description="Helical" evidence="12">
    <location>
        <begin position="40"/>
        <end position="59"/>
    </location>
</feature>
<keyword evidence="10" id="KW-0406">Ion transport</keyword>
<sequence>MSVKTKHHHGEKHHSCNHEHDHGQVASSCGHNHNHGKLPVVLYFIGLAFYLIALFLPATTLITNLLMFVAMMTAGYHVILEGIGETITDSLRLKKLWPNVHVLMTLAAIGAAIIGDFDEGALLILIFAGAHFLEDYAENRSKREITSLLKMNPTEARLIKSNGETTLVAVETLKIGDQLQILPGDQIPTDGVIVSGGSLLNESTINGESMPLEKTVGDDIFGSTINGNGTFTMEVTKDSSDTVFAKILALVDQSQRNLSPTATKIKKIEPLYVNSVLALVPLFILAGVFLFNWGWYTSFYRGMVLMISASPCALAASAIPATLSGISNLAKRGVLFKGGSYLANLADIQVVAFDKTGTLTKGNPSVTDVYFTDQEKADHWIEIIVSMEKSANHPLAKAILNHFAQVNPIDMEVHNEIGKGLVATFENKQYQIGKKDFFSDVSMDLLDKANTLMAEGKNVVFFSEEQVVVGYLAMMDLPQESAKQVIDYLHSQKIQTVMITGDAQTTGEAVAKLLGIDEVKGNVLPENKYKIVEELQQKYGKTVMMGDGINDAPALVKSDIGFAMGDGTDVAIDVADAVIMKNDLTRFKTAHQVAKKLDKVVWQNIAFSMFIVVLLVALNFLGKIDIGIGVLAHEGSTIVVLLNGLRLLIPIQE</sequence>
<gene>
    <name evidence="15" type="ORF">GCM10011482_17940</name>
</gene>
<dbReference type="NCBIfam" id="TIGR01525">
    <property type="entry name" value="ATPase-IB_hvy"/>
    <property type="match status" value="1"/>
</dbReference>
<dbReference type="SFLD" id="SFLDG00002">
    <property type="entry name" value="C1.7:_P-type_atpase_like"/>
    <property type="match status" value="1"/>
</dbReference>
<keyword evidence="10" id="KW-0813">Transport</keyword>
<dbReference type="PRINTS" id="PR00120">
    <property type="entry name" value="HATPASE"/>
</dbReference>
<feature type="domain" description="P-type ATPase A" evidence="14">
    <location>
        <begin position="150"/>
        <end position="251"/>
    </location>
</feature>
<feature type="transmembrane region" description="Helical" evidence="12">
    <location>
        <begin position="120"/>
        <end position="137"/>
    </location>
</feature>
<dbReference type="InterPro" id="IPR059000">
    <property type="entry name" value="ATPase_P-type_domA"/>
</dbReference>
<feature type="transmembrane region" description="Helical" evidence="12">
    <location>
        <begin position="299"/>
        <end position="323"/>
    </location>
</feature>
<dbReference type="NCBIfam" id="TIGR01494">
    <property type="entry name" value="ATPase_P-type"/>
    <property type="match status" value="1"/>
</dbReference>
<dbReference type="InterPro" id="IPR018303">
    <property type="entry name" value="ATPase_P-typ_P_site"/>
</dbReference>
<dbReference type="Pfam" id="PF00702">
    <property type="entry name" value="Hydrolase"/>
    <property type="match status" value="1"/>
</dbReference>
<dbReference type="Gene3D" id="2.70.150.10">
    <property type="entry name" value="Calcium-transporting ATPase, cytoplasmic transduction domain A"/>
    <property type="match status" value="1"/>
</dbReference>
<reference evidence="15" key="1">
    <citation type="journal article" date="2014" name="Int. J. Syst. Evol. Microbiol.">
        <title>Complete genome sequence of Corynebacterium casei LMG S-19264T (=DSM 44701T), isolated from a smear-ripened cheese.</title>
        <authorList>
            <consortium name="US DOE Joint Genome Institute (JGI-PGF)"/>
            <person name="Walter F."/>
            <person name="Albersmeier A."/>
            <person name="Kalinowski J."/>
            <person name="Ruckert C."/>
        </authorList>
    </citation>
    <scope>NUCLEOTIDE SEQUENCE</scope>
    <source>
        <strain evidence="15">CCM 8433</strain>
    </source>
</reference>
<keyword evidence="7" id="KW-0460">Magnesium</keyword>
<dbReference type="InterPro" id="IPR023214">
    <property type="entry name" value="HAD_sf"/>
</dbReference>
<dbReference type="PRINTS" id="PR00119">
    <property type="entry name" value="CATATPASE"/>
</dbReference>
<keyword evidence="8" id="KW-1278">Translocase</keyword>
<evidence type="ECO:0000256" key="3">
    <source>
        <dbReference type="ARBA" id="ARBA00022692"/>
    </source>
</evidence>
<evidence type="ECO:0000256" key="2">
    <source>
        <dbReference type="ARBA" id="ARBA00006024"/>
    </source>
</evidence>
<keyword evidence="5 12" id="KW-0547">Nucleotide-binding</keyword>
<dbReference type="Pfam" id="PF00122">
    <property type="entry name" value="E1-E2_ATPase"/>
    <property type="match status" value="1"/>
</dbReference>
<evidence type="ECO:0000256" key="1">
    <source>
        <dbReference type="ARBA" id="ARBA00004651"/>
    </source>
</evidence>
<dbReference type="InterPro" id="IPR044492">
    <property type="entry name" value="P_typ_ATPase_HD_dom"/>
</dbReference>
<proteinExistence type="inferred from homology"/>
<dbReference type="EMBL" id="BMDT01000008">
    <property type="protein sequence ID" value="GGI66140.1"/>
    <property type="molecule type" value="Genomic_DNA"/>
</dbReference>
<keyword evidence="11 12" id="KW-0472">Membrane</keyword>
<dbReference type="InterPro" id="IPR023298">
    <property type="entry name" value="ATPase_P-typ_TM_dom_sf"/>
</dbReference>
<comment type="similarity">
    <text evidence="2 12">Belongs to the cation transport ATPase (P-type) (TC 3.A.3) family. Type IB subfamily.</text>
</comment>
<evidence type="ECO:0000256" key="12">
    <source>
        <dbReference type="RuleBase" id="RU362081"/>
    </source>
</evidence>
<dbReference type="Gene3D" id="3.40.1110.10">
    <property type="entry name" value="Calcium-transporting ATPase, cytoplasmic domain N"/>
    <property type="match status" value="1"/>
</dbReference>
<evidence type="ECO:0000256" key="9">
    <source>
        <dbReference type="ARBA" id="ARBA00022989"/>
    </source>
</evidence>
<dbReference type="Gene3D" id="3.40.50.1000">
    <property type="entry name" value="HAD superfamily/HAD-like"/>
    <property type="match status" value="1"/>
</dbReference>
<keyword evidence="6 12" id="KW-0067">ATP-binding</keyword>